<feature type="domain" description="Type II secretion system protein GspF" evidence="9">
    <location>
        <begin position="198"/>
        <end position="320"/>
    </location>
</feature>
<keyword evidence="5 8" id="KW-0812">Transmembrane</keyword>
<reference evidence="10 11" key="1">
    <citation type="journal article" date="2011" name="EMBO J.">
        <title>Structural diversity of bacterial flagellar motors.</title>
        <authorList>
            <person name="Chen S."/>
            <person name="Beeby M."/>
            <person name="Murphy G.E."/>
            <person name="Leadbetter J.R."/>
            <person name="Hendrixson D.R."/>
            <person name="Briegel A."/>
            <person name="Li Z."/>
            <person name="Shi J."/>
            <person name="Tocheva E.I."/>
            <person name="Muller A."/>
            <person name="Dobro M.J."/>
            <person name="Jensen G.J."/>
        </authorList>
    </citation>
    <scope>NUCLEOTIDE SEQUENCE [LARGE SCALE GENOMIC DNA]</scope>
    <source>
        <strain evidence="10 11">ATCC 19624</strain>
    </source>
</reference>
<evidence type="ECO:0000259" key="9">
    <source>
        <dbReference type="Pfam" id="PF00482"/>
    </source>
</evidence>
<evidence type="ECO:0000256" key="5">
    <source>
        <dbReference type="ARBA" id="ARBA00022692"/>
    </source>
</evidence>
<evidence type="ECO:0000256" key="4">
    <source>
        <dbReference type="ARBA" id="ARBA00022519"/>
    </source>
</evidence>
<evidence type="ECO:0000313" key="10">
    <source>
        <dbReference type="EMBL" id="EGI78454.1"/>
    </source>
</evidence>
<keyword evidence="7 8" id="KW-0472">Membrane</keyword>
<organism evidence="10 11">
    <name type="scientific">Hylemonella gracilis ATCC 19624</name>
    <dbReference type="NCBI Taxonomy" id="887062"/>
    <lineage>
        <taxon>Bacteria</taxon>
        <taxon>Pseudomonadati</taxon>
        <taxon>Pseudomonadota</taxon>
        <taxon>Betaproteobacteria</taxon>
        <taxon>Burkholderiales</taxon>
        <taxon>Comamonadaceae</taxon>
        <taxon>Hylemonella</taxon>
    </lineage>
</organism>
<proteinExistence type="inferred from homology"/>
<evidence type="ECO:0000256" key="2">
    <source>
        <dbReference type="ARBA" id="ARBA00005745"/>
    </source>
</evidence>
<keyword evidence="4" id="KW-0997">Cell inner membrane</keyword>
<dbReference type="AlphaFoldDB" id="F3KP53"/>
<dbReference type="PRINTS" id="PR00812">
    <property type="entry name" value="BCTERIALGSPF"/>
</dbReference>
<evidence type="ECO:0000256" key="7">
    <source>
        <dbReference type="ARBA" id="ARBA00023136"/>
    </source>
</evidence>
<evidence type="ECO:0000256" key="1">
    <source>
        <dbReference type="ARBA" id="ARBA00004429"/>
    </source>
</evidence>
<evidence type="ECO:0000256" key="8">
    <source>
        <dbReference type="SAM" id="Phobius"/>
    </source>
</evidence>
<feature type="transmembrane region" description="Helical" evidence="8">
    <location>
        <begin position="147"/>
        <end position="166"/>
    </location>
</feature>
<dbReference type="PANTHER" id="PTHR30012">
    <property type="entry name" value="GENERAL SECRETION PATHWAY PROTEIN"/>
    <property type="match status" value="1"/>
</dbReference>
<comment type="subcellular location">
    <subcellularLocation>
        <location evidence="1">Cell inner membrane</location>
        <topology evidence="1">Multi-pass membrane protein</topology>
    </subcellularLocation>
</comment>
<comment type="caution">
    <text evidence="10">The sequence shown here is derived from an EMBL/GenBank/DDBJ whole genome shotgun (WGS) entry which is preliminary data.</text>
</comment>
<dbReference type="GO" id="GO:0005886">
    <property type="term" value="C:plasma membrane"/>
    <property type="evidence" value="ECO:0007669"/>
    <property type="project" value="UniProtKB-SubCell"/>
</dbReference>
<sequence>MTKAGVPLLRGFDIVARGQANASLTALLLNIRTDVEAGTPLSKAFGRYPRHFDRLYCSLVEAGETAGVLDAMLERLALHLEKALALRSRIRAALMYPAVVVATATLVVSIIMVFVIPAFHEVFRSFGADLPGPTRVLIGMSEFMARWWPLLLTLLVTALCAAAHALQRQPGLQAWRDRTLLVLPIFGPLIEKACLARWTRTLATLHGAGVPMGQALAAVRGAAGNRVYDTATGHVQQEIGLGTSLAIAMERSGAFPDLVLQMCAIGEESGAIDTMLGKVADFYETEVSDLLTGLSSLIEPLIILLLGLVIGGIVVALYLPIFQLGQIV</sequence>
<dbReference type="InterPro" id="IPR003004">
    <property type="entry name" value="GspF/PilC"/>
</dbReference>
<dbReference type="GO" id="GO:0015628">
    <property type="term" value="P:protein secretion by the type II secretion system"/>
    <property type="evidence" value="ECO:0007669"/>
    <property type="project" value="TreeGrafter"/>
</dbReference>
<feature type="domain" description="Type II secretion system protein GspF" evidence="9">
    <location>
        <begin position="1"/>
        <end position="117"/>
    </location>
</feature>
<keyword evidence="6 8" id="KW-1133">Transmembrane helix</keyword>
<evidence type="ECO:0000256" key="6">
    <source>
        <dbReference type="ARBA" id="ARBA00022989"/>
    </source>
</evidence>
<dbReference type="Gene3D" id="1.20.81.30">
    <property type="entry name" value="Type II secretion system (T2SS), domain F"/>
    <property type="match status" value="2"/>
</dbReference>
<comment type="similarity">
    <text evidence="2">Belongs to the GSP F family.</text>
</comment>
<feature type="transmembrane region" description="Helical" evidence="8">
    <location>
        <begin position="94"/>
        <end position="119"/>
    </location>
</feature>
<dbReference type="Pfam" id="PF00482">
    <property type="entry name" value="T2SSF"/>
    <property type="match status" value="2"/>
</dbReference>
<dbReference type="FunFam" id="1.20.81.30:FF:000001">
    <property type="entry name" value="Type II secretion system protein F"/>
    <property type="match status" value="2"/>
</dbReference>
<feature type="transmembrane region" description="Helical" evidence="8">
    <location>
        <begin position="301"/>
        <end position="321"/>
    </location>
</feature>
<keyword evidence="3" id="KW-1003">Cell membrane</keyword>
<accession>F3KP53</accession>
<keyword evidence="11" id="KW-1185">Reference proteome</keyword>
<evidence type="ECO:0000256" key="3">
    <source>
        <dbReference type="ARBA" id="ARBA00022475"/>
    </source>
</evidence>
<dbReference type="PANTHER" id="PTHR30012:SF7">
    <property type="entry name" value="PROTEIN TRANSPORT PROTEIN HOFC HOMOLOG"/>
    <property type="match status" value="1"/>
</dbReference>
<dbReference type="InterPro" id="IPR042094">
    <property type="entry name" value="T2SS_GspF_sf"/>
</dbReference>
<dbReference type="Proteomes" id="UP000016368">
    <property type="component" value="Unassembled WGS sequence"/>
</dbReference>
<protein>
    <submittedName>
        <fullName evidence="10">Type II secretion system protein</fullName>
    </submittedName>
</protein>
<gene>
    <name evidence="10" type="ORF">HGR_01021</name>
</gene>
<name>F3KP53_9BURK</name>
<evidence type="ECO:0000313" key="11">
    <source>
        <dbReference type="Proteomes" id="UP000016368"/>
    </source>
</evidence>
<dbReference type="EMBL" id="AEGR01000014">
    <property type="protein sequence ID" value="EGI78454.1"/>
    <property type="molecule type" value="Genomic_DNA"/>
</dbReference>
<dbReference type="InterPro" id="IPR018076">
    <property type="entry name" value="T2SS_GspF_dom"/>
</dbReference>
<dbReference type="STRING" id="887062.HGR_01021"/>
<dbReference type="eggNOG" id="COG1459">
    <property type="taxonomic scope" value="Bacteria"/>
</dbReference>